<dbReference type="AlphaFoldDB" id="A0AAN9VK24"/>
<comment type="caution">
    <text evidence="7">The sequence shown here is derived from an EMBL/GenBank/DDBJ whole genome shotgun (WGS) entry which is preliminary data.</text>
</comment>
<dbReference type="InterPro" id="IPR036390">
    <property type="entry name" value="WH_DNA-bd_sf"/>
</dbReference>
<evidence type="ECO:0000256" key="4">
    <source>
        <dbReference type="ARBA" id="ARBA00023136"/>
    </source>
</evidence>
<dbReference type="InterPro" id="IPR051832">
    <property type="entry name" value="mTOR-Rac_regulators"/>
</dbReference>
<dbReference type="PROSITE" id="PS50186">
    <property type="entry name" value="DEP"/>
    <property type="match status" value="1"/>
</dbReference>
<evidence type="ECO:0000256" key="1">
    <source>
        <dbReference type="ARBA" id="ARBA00004141"/>
    </source>
</evidence>
<evidence type="ECO:0000256" key="5">
    <source>
        <dbReference type="SAM" id="Phobius"/>
    </source>
</evidence>
<feature type="transmembrane region" description="Helical" evidence="5">
    <location>
        <begin position="80"/>
        <end position="106"/>
    </location>
</feature>
<feature type="domain" description="DEP" evidence="6">
    <location>
        <begin position="758"/>
        <end position="825"/>
    </location>
</feature>
<dbReference type="PANTHER" id="PTHR22829:SF5">
    <property type="entry name" value="INTEGRAL MEMBRANE PROTEIN GPR155"/>
    <property type="match status" value="1"/>
</dbReference>
<dbReference type="PANTHER" id="PTHR22829">
    <property type="entry name" value="DEP DOMAIN PROTEIN"/>
    <property type="match status" value="1"/>
</dbReference>
<dbReference type="Pfam" id="PF00610">
    <property type="entry name" value="DEP"/>
    <property type="match status" value="1"/>
</dbReference>
<dbReference type="InterPro" id="IPR000591">
    <property type="entry name" value="DEP_dom"/>
</dbReference>
<evidence type="ECO:0000256" key="3">
    <source>
        <dbReference type="ARBA" id="ARBA00022989"/>
    </source>
</evidence>
<dbReference type="Proteomes" id="UP001378592">
    <property type="component" value="Unassembled WGS sequence"/>
</dbReference>
<feature type="transmembrane region" description="Helical" evidence="5">
    <location>
        <begin position="55"/>
        <end position="74"/>
    </location>
</feature>
<dbReference type="GO" id="GO:0035556">
    <property type="term" value="P:intracellular signal transduction"/>
    <property type="evidence" value="ECO:0007669"/>
    <property type="project" value="InterPro"/>
</dbReference>
<dbReference type="SUPFAM" id="SSF46785">
    <property type="entry name" value="Winged helix' DNA-binding domain"/>
    <property type="match status" value="1"/>
</dbReference>
<name>A0AAN9VK24_9ORTH</name>
<feature type="transmembrane region" description="Helical" evidence="5">
    <location>
        <begin position="327"/>
        <end position="349"/>
    </location>
</feature>
<dbReference type="InterPro" id="IPR036388">
    <property type="entry name" value="WH-like_DNA-bd_sf"/>
</dbReference>
<dbReference type="Gene3D" id="1.20.1070.10">
    <property type="entry name" value="Rhodopsin 7-helix transmembrane proteins"/>
    <property type="match status" value="1"/>
</dbReference>
<feature type="transmembrane region" description="Helical" evidence="5">
    <location>
        <begin position="401"/>
        <end position="422"/>
    </location>
</feature>
<feature type="transmembrane region" description="Helical" evidence="5">
    <location>
        <begin position="300"/>
        <end position="320"/>
    </location>
</feature>
<dbReference type="InterPro" id="IPR037368">
    <property type="entry name" value="GPR155_DEP"/>
</dbReference>
<feature type="transmembrane region" description="Helical" evidence="5">
    <location>
        <begin position="469"/>
        <end position="491"/>
    </location>
</feature>
<feature type="transmembrane region" description="Helical" evidence="5">
    <location>
        <begin position="226"/>
        <end position="248"/>
    </location>
</feature>
<dbReference type="InterPro" id="IPR004776">
    <property type="entry name" value="Mem_transp_PIN-like"/>
</dbReference>
<evidence type="ECO:0000313" key="7">
    <source>
        <dbReference type="EMBL" id="KAK7862697.1"/>
    </source>
</evidence>
<feature type="transmembrane region" description="Helical" evidence="5">
    <location>
        <begin position="118"/>
        <end position="137"/>
    </location>
</feature>
<dbReference type="GO" id="GO:0016020">
    <property type="term" value="C:membrane"/>
    <property type="evidence" value="ECO:0007669"/>
    <property type="project" value="UniProtKB-SubCell"/>
</dbReference>
<dbReference type="Pfam" id="PF03547">
    <property type="entry name" value="Mem_trans"/>
    <property type="match status" value="1"/>
</dbReference>
<proteinExistence type="predicted"/>
<keyword evidence="4 5" id="KW-0472">Membrane</keyword>
<protein>
    <recommendedName>
        <fullName evidence="6">DEP domain-containing protein</fullName>
    </recommendedName>
</protein>
<dbReference type="Gene3D" id="1.10.10.10">
    <property type="entry name" value="Winged helix-like DNA-binding domain superfamily/Winged helix DNA-binding domain"/>
    <property type="match status" value="1"/>
</dbReference>
<dbReference type="GO" id="GO:0055085">
    <property type="term" value="P:transmembrane transport"/>
    <property type="evidence" value="ECO:0007669"/>
    <property type="project" value="InterPro"/>
</dbReference>
<comment type="subcellular location">
    <subcellularLocation>
        <location evidence="1">Membrane</location>
        <topology evidence="1">Multi-pass membrane protein</topology>
    </subcellularLocation>
</comment>
<feature type="transmembrane region" description="Helical" evidence="5">
    <location>
        <begin position="369"/>
        <end position="389"/>
    </location>
</feature>
<feature type="transmembrane region" description="Helical" evidence="5">
    <location>
        <begin position="260"/>
        <end position="280"/>
    </location>
</feature>
<evidence type="ECO:0000313" key="8">
    <source>
        <dbReference type="Proteomes" id="UP001378592"/>
    </source>
</evidence>
<feature type="transmembrane region" description="Helical" evidence="5">
    <location>
        <begin position="434"/>
        <end position="457"/>
    </location>
</feature>
<organism evidence="7 8">
    <name type="scientific">Gryllus longicercus</name>
    <dbReference type="NCBI Taxonomy" id="2509291"/>
    <lineage>
        <taxon>Eukaryota</taxon>
        <taxon>Metazoa</taxon>
        <taxon>Ecdysozoa</taxon>
        <taxon>Arthropoda</taxon>
        <taxon>Hexapoda</taxon>
        <taxon>Insecta</taxon>
        <taxon>Pterygota</taxon>
        <taxon>Neoptera</taxon>
        <taxon>Polyneoptera</taxon>
        <taxon>Orthoptera</taxon>
        <taxon>Ensifera</taxon>
        <taxon>Gryllidea</taxon>
        <taxon>Grylloidea</taxon>
        <taxon>Gryllidae</taxon>
        <taxon>Gryllinae</taxon>
        <taxon>Gryllus</taxon>
    </lineage>
</organism>
<accession>A0AAN9VK24</accession>
<keyword evidence="2 5" id="KW-0812">Transmembrane</keyword>
<sequence length="825" mass="91937">MASIKSENVSVVTVQDSGEFDVENLYPALFQCFAIIICGYVAGRQNLISSTEAKGLNTFVGTFALPALIFMSLAELNLHSVNWMFLLAVLIAKSIIFGAVIIITLLVSRPIHPGRAGLFAIFCTQSNDFAIGYPIVLALYEKIHPEYAAYLYLMAPISLAILNPVGFILMEMGKQRDASITMMETNSRPRLQMIATIAKNIILNPVVLMTILGVIGNLAFSHEVPLLLAGLLKVLGSAFSATALFLLGHRMVGKVHTLQGRGLVVPGILIAVKLLALPLVTREVVSLLHSGSNESDTVDLSTYGFLYGTFPAAPGVFVFATQYSVDIDLIAAAMVACTFISAPFMFVSAKMVTVTKMKPSDYLQELDSFAFDISIIGIIGSVWLLFTFVCSKKYQRLPHKITCCLILSQLIGCVGIILWSKLDRSETWALYVQFTIYTVGVYSSRLWSALLAVVLLFLQCRSLCFVLKLLPYCIVVGWGVPIVAVTIMMCLQRGSIVEKLNPNFQYGETDTALTLFLLIFCFIVTVGCLVLHQRYQLRYARYMLLVDGGTSQDEATDVETDTETRNSNKMVNGASSSDYCSSGCNHKAVRDIEELASPTTADGGDLCPTQFSCPSSIREQCHTRVDQYHIQSEASEEPEEDQQVLQHQVLLLLLACSMFVGIAFSIWTLVMDEMSGIYVELAFLDASLNFGQSLLVFAVFGLDTKAVILPLVRRWRKFWYKTSTVKLPDWEDLNFETRHVCDQFVLHHLENCRGDIAKDKRWRLQMYKKVFTGSALIDWLVQAGLARDRPEATQYASLLVNGRVLRHIERLYHFHDRPLLYTFEE</sequence>
<evidence type="ECO:0000259" key="6">
    <source>
        <dbReference type="PROSITE" id="PS50186"/>
    </source>
</evidence>
<dbReference type="EMBL" id="JAZDUA010000263">
    <property type="protein sequence ID" value="KAK7862697.1"/>
    <property type="molecule type" value="Genomic_DNA"/>
</dbReference>
<dbReference type="CDD" id="cd04443">
    <property type="entry name" value="DEP_GPR155"/>
    <property type="match status" value="1"/>
</dbReference>
<gene>
    <name evidence="7" type="ORF">R5R35_000935</name>
</gene>
<dbReference type="SMART" id="SM00049">
    <property type="entry name" value="DEP"/>
    <property type="match status" value="1"/>
</dbReference>
<feature type="transmembrane region" description="Helical" evidence="5">
    <location>
        <begin position="191"/>
        <end position="220"/>
    </location>
</feature>
<feature type="transmembrane region" description="Helical" evidence="5">
    <location>
        <begin position="690"/>
        <end position="712"/>
    </location>
</feature>
<evidence type="ECO:0000256" key="2">
    <source>
        <dbReference type="ARBA" id="ARBA00022692"/>
    </source>
</evidence>
<keyword evidence="3 5" id="KW-1133">Transmembrane helix</keyword>
<dbReference type="GO" id="GO:0030514">
    <property type="term" value="P:negative regulation of BMP signaling pathway"/>
    <property type="evidence" value="ECO:0007669"/>
    <property type="project" value="TreeGrafter"/>
</dbReference>
<keyword evidence="8" id="KW-1185">Reference proteome</keyword>
<feature type="transmembrane region" description="Helical" evidence="5">
    <location>
        <begin position="25"/>
        <end position="43"/>
    </location>
</feature>
<feature type="transmembrane region" description="Helical" evidence="5">
    <location>
        <begin position="511"/>
        <end position="531"/>
    </location>
</feature>
<feature type="transmembrane region" description="Helical" evidence="5">
    <location>
        <begin position="649"/>
        <end position="670"/>
    </location>
</feature>
<feature type="transmembrane region" description="Helical" evidence="5">
    <location>
        <begin position="149"/>
        <end position="170"/>
    </location>
</feature>
<reference evidence="7 8" key="1">
    <citation type="submission" date="2024-03" db="EMBL/GenBank/DDBJ databases">
        <title>The genome assembly and annotation of the cricket Gryllus longicercus Weissman &amp; Gray.</title>
        <authorList>
            <person name="Szrajer S."/>
            <person name="Gray D."/>
            <person name="Ylla G."/>
        </authorList>
    </citation>
    <scope>NUCLEOTIDE SEQUENCE [LARGE SCALE GENOMIC DNA]</scope>
    <source>
        <strain evidence="7">DAG 2021-001</strain>
        <tissue evidence="7">Whole body minus gut</tissue>
    </source>
</reference>